<comment type="caution">
    <text evidence="1">The sequence shown here is derived from an EMBL/GenBank/DDBJ whole genome shotgun (WGS) entry which is preliminary data.</text>
</comment>
<dbReference type="Proteomes" id="UP000019760">
    <property type="component" value="Unassembled WGS sequence"/>
</dbReference>
<keyword evidence="2" id="KW-1185">Reference proteome</keyword>
<organism evidence="1 2">
    <name type="scientific">Acidomonas methanolica NBRC 104435</name>
    <dbReference type="NCBI Taxonomy" id="1231351"/>
    <lineage>
        <taxon>Bacteria</taxon>
        <taxon>Pseudomonadati</taxon>
        <taxon>Pseudomonadota</taxon>
        <taxon>Alphaproteobacteria</taxon>
        <taxon>Acetobacterales</taxon>
        <taxon>Acetobacteraceae</taxon>
        <taxon>Acidomonas</taxon>
    </lineage>
</organism>
<reference evidence="2" key="1">
    <citation type="journal article" date="2014" name="FEMS Microbiol. Lett.">
        <title>Draft Genomic DNA Sequence of the Facultatively Methylotrophic Bacterium Acidomonas methanolica type strain MB58.</title>
        <authorList>
            <person name="Higashiura N."/>
            <person name="Hadano H."/>
            <person name="Hirakawa H."/>
            <person name="Matsutani M."/>
            <person name="Takabe S."/>
            <person name="Matsushita K."/>
            <person name="Azuma Y."/>
        </authorList>
    </citation>
    <scope>NUCLEOTIDE SEQUENCE [LARGE SCALE GENOMIC DNA]</scope>
    <source>
        <strain evidence="2">MB58</strain>
    </source>
</reference>
<name>A0A023D6B8_ACIMT</name>
<evidence type="ECO:0000313" key="1">
    <source>
        <dbReference type="EMBL" id="GAJ29672.1"/>
    </source>
</evidence>
<protein>
    <submittedName>
        <fullName evidence="1">Uncharacterized protein</fullName>
    </submittedName>
</protein>
<dbReference type="AlphaFoldDB" id="A0A023D6B8"/>
<dbReference type="RefSeq" id="WP_164468403.1">
    <property type="nucleotide sequence ID" value="NZ_BJVB01000023.1"/>
</dbReference>
<evidence type="ECO:0000313" key="2">
    <source>
        <dbReference type="Proteomes" id="UP000019760"/>
    </source>
</evidence>
<reference evidence="1 2" key="2">
    <citation type="journal article" date="2014" name="FEMS Microbiol. Lett.">
        <title>Draft genomic DNA sequence of the facultatively methylotrophic bacterium Acidomonas methanolica type strain MB58.</title>
        <authorList>
            <person name="Higashiura N."/>
            <person name="Hadano H."/>
            <person name="Hirakawa H."/>
            <person name="Matsutani M."/>
            <person name="Takabe S."/>
            <person name="Matsushita K."/>
            <person name="Azuma Y."/>
        </authorList>
    </citation>
    <scope>NUCLEOTIDE SEQUENCE [LARGE SCALE GENOMIC DNA]</scope>
    <source>
        <strain evidence="1 2">MB58</strain>
    </source>
</reference>
<sequence length="52" mass="5869">MTNLHDTIQELRAELTSYGLSRRERAQITRELKQALAELAAKTRATDEEAPA</sequence>
<proteinExistence type="predicted"/>
<accession>A0A023D6B8</accession>
<gene>
    <name evidence="1" type="ORF">Amme_073_017</name>
</gene>
<dbReference type="EMBL" id="BAND01000073">
    <property type="protein sequence ID" value="GAJ29672.1"/>
    <property type="molecule type" value="Genomic_DNA"/>
</dbReference>